<evidence type="ECO:0000256" key="1">
    <source>
        <dbReference type="SAM" id="MobiDB-lite"/>
    </source>
</evidence>
<comment type="caution">
    <text evidence="2">The sequence shown here is derived from an EMBL/GenBank/DDBJ whole genome shotgun (WGS) entry which is preliminary data.</text>
</comment>
<name>A0AAD2H2A5_9AGAR</name>
<protein>
    <submittedName>
        <fullName evidence="2">Uncharacterized protein</fullName>
    </submittedName>
</protein>
<dbReference type="EMBL" id="CAVNYO010000109">
    <property type="protein sequence ID" value="CAK5266357.1"/>
    <property type="molecule type" value="Genomic_DNA"/>
</dbReference>
<feature type="region of interest" description="Disordered" evidence="1">
    <location>
        <begin position="109"/>
        <end position="135"/>
    </location>
</feature>
<evidence type="ECO:0000313" key="2">
    <source>
        <dbReference type="EMBL" id="CAK5266357.1"/>
    </source>
</evidence>
<evidence type="ECO:0000313" key="3">
    <source>
        <dbReference type="Proteomes" id="UP001295794"/>
    </source>
</evidence>
<proteinExistence type="predicted"/>
<keyword evidence="3" id="KW-1185">Reference proteome</keyword>
<organism evidence="2 3">
    <name type="scientific">Mycena citricolor</name>
    <dbReference type="NCBI Taxonomy" id="2018698"/>
    <lineage>
        <taxon>Eukaryota</taxon>
        <taxon>Fungi</taxon>
        <taxon>Dikarya</taxon>
        <taxon>Basidiomycota</taxon>
        <taxon>Agaricomycotina</taxon>
        <taxon>Agaricomycetes</taxon>
        <taxon>Agaricomycetidae</taxon>
        <taxon>Agaricales</taxon>
        <taxon>Marasmiineae</taxon>
        <taxon>Mycenaceae</taxon>
        <taxon>Mycena</taxon>
    </lineage>
</organism>
<gene>
    <name evidence="2" type="ORF">MYCIT1_LOCUS8054</name>
</gene>
<feature type="non-terminal residue" evidence="2">
    <location>
        <position position="135"/>
    </location>
</feature>
<sequence>MSERSSSEASAYACESHNKAHVGARIMLTLVHIQCGEKPETRISSTVTHGIRQARRRLGLIRRWHVFHLPCFRLKIPQIPPSSMCCGKEGSSALSGRTLRLLTISPLEREKPRKRPGTIETKSCQNSSTANSVCR</sequence>
<dbReference type="Proteomes" id="UP001295794">
    <property type="component" value="Unassembled WGS sequence"/>
</dbReference>
<feature type="compositionally biased region" description="Polar residues" evidence="1">
    <location>
        <begin position="120"/>
        <end position="135"/>
    </location>
</feature>
<reference evidence="2" key="1">
    <citation type="submission" date="2023-11" db="EMBL/GenBank/DDBJ databases">
        <authorList>
            <person name="De Vega J J."/>
            <person name="De Vega J J."/>
        </authorList>
    </citation>
    <scope>NUCLEOTIDE SEQUENCE</scope>
</reference>
<accession>A0AAD2H2A5</accession>
<dbReference type="AlphaFoldDB" id="A0AAD2H2A5"/>